<dbReference type="KEGG" id="dau:Daud_1105"/>
<name>B1I3Q9_DESAP</name>
<feature type="transmembrane region" description="Helical" evidence="6">
    <location>
        <begin position="142"/>
        <end position="161"/>
    </location>
</feature>
<feature type="transmembrane region" description="Helical" evidence="6">
    <location>
        <begin position="257"/>
        <end position="275"/>
    </location>
</feature>
<dbReference type="GO" id="GO:0016020">
    <property type="term" value="C:membrane"/>
    <property type="evidence" value="ECO:0007669"/>
    <property type="project" value="UniProtKB-SubCell"/>
</dbReference>
<accession>B1I3Q9</accession>
<evidence type="ECO:0000259" key="7">
    <source>
        <dbReference type="Pfam" id="PF04893"/>
    </source>
</evidence>
<dbReference type="InterPro" id="IPR006977">
    <property type="entry name" value="Yip1_dom"/>
</dbReference>
<gene>
    <name evidence="8" type="ordered locus">Daud_1105</name>
</gene>
<feature type="domain" description="Yip1" evidence="7">
    <location>
        <begin position="66"/>
        <end position="270"/>
    </location>
</feature>
<dbReference type="HOGENOM" id="CLU_989459_0_0_9"/>
<dbReference type="EMBL" id="CP000860">
    <property type="protein sequence ID" value="ACA59616.1"/>
    <property type="molecule type" value="Genomic_DNA"/>
</dbReference>
<sequence length="281" mass="29792">MAARAGRKKRGGRAAGTDRKGDGGGDGKGRKAKGAAKKGTVSLGPKGDCPPHGDIPPMGTASRIVGMLVNPLRTLDDIVRQPRALTAASLLLGTNLLFVLLIWDKIHQHARWLVEHAPPPEVPAEELARFADQAPAVASTDALLGPAITWFMIALLIRILATGAGRTVTFGLLFNVAIFGMVPHMLGLYLDSVVRYFADPERLDYLQLGINAAYLVPGGVDSKWFPLLDAVNPFTIWGLALASIGGAKLLEVKVARVAVPLLGLWFLLALIRTFSPSGTAG</sequence>
<dbReference type="RefSeq" id="WP_012302202.1">
    <property type="nucleotide sequence ID" value="NC_010424.1"/>
</dbReference>
<keyword evidence="4 6" id="KW-0472">Membrane</keyword>
<feature type="region of interest" description="Disordered" evidence="5">
    <location>
        <begin position="1"/>
        <end position="57"/>
    </location>
</feature>
<dbReference type="Proteomes" id="UP000008544">
    <property type="component" value="Chromosome"/>
</dbReference>
<evidence type="ECO:0000256" key="6">
    <source>
        <dbReference type="SAM" id="Phobius"/>
    </source>
</evidence>
<dbReference type="OrthoDB" id="1724610at2"/>
<keyword evidence="2 6" id="KW-0812">Transmembrane</keyword>
<evidence type="ECO:0000256" key="3">
    <source>
        <dbReference type="ARBA" id="ARBA00022989"/>
    </source>
</evidence>
<evidence type="ECO:0000256" key="1">
    <source>
        <dbReference type="ARBA" id="ARBA00004141"/>
    </source>
</evidence>
<evidence type="ECO:0000313" key="9">
    <source>
        <dbReference type="Proteomes" id="UP000008544"/>
    </source>
</evidence>
<keyword evidence="9" id="KW-1185">Reference proteome</keyword>
<comment type="subcellular location">
    <subcellularLocation>
        <location evidence="1">Membrane</location>
        <topology evidence="1">Multi-pass membrane protein</topology>
    </subcellularLocation>
</comment>
<organism evidence="8 9">
    <name type="scientific">Desulforudis audaxviator (strain MP104C)</name>
    <dbReference type="NCBI Taxonomy" id="477974"/>
    <lineage>
        <taxon>Bacteria</taxon>
        <taxon>Bacillati</taxon>
        <taxon>Bacillota</taxon>
        <taxon>Clostridia</taxon>
        <taxon>Thermoanaerobacterales</taxon>
        <taxon>Candidatus Desulforudaceae</taxon>
        <taxon>Candidatus Desulforudis</taxon>
    </lineage>
</organism>
<proteinExistence type="predicted"/>
<keyword evidence="3 6" id="KW-1133">Transmembrane helix</keyword>
<feature type="compositionally biased region" description="Basic and acidic residues" evidence="5">
    <location>
        <begin position="16"/>
        <end position="29"/>
    </location>
</feature>
<protein>
    <recommendedName>
        <fullName evidence="7">Yip1 domain-containing protein</fullName>
    </recommendedName>
</protein>
<dbReference type="AlphaFoldDB" id="B1I3Q9"/>
<evidence type="ECO:0000313" key="8">
    <source>
        <dbReference type="EMBL" id="ACA59616.1"/>
    </source>
</evidence>
<feature type="transmembrane region" description="Helical" evidence="6">
    <location>
        <begin position="168"/>
        <end position="190"/>
    </location>
</feature>
<reference evidence="8 9" key="2">
    <citation type="journal article" date="2008" name="Science">
        <title>Environmental genomics reveals a single-species ecosystem deep within Earth.</title>
        <authorList>
            <person name="Chivian D."/>
            <person name="Brodie E.L."/>
            <person name="Alm E.J."/>
            <person name="Culley D.E."/>
            <person name="Dehal P.S."/>
            <person name="Desantis T.Z."/>
            <person name="Gihring T.M."/>
            <person name="Lapidus A."/>
            <person name="Lin L.H."/>
            <person name="Lowry S.R."/>
            <person name="Moser D.P."/>
            <person name="Richardson P.M."/>
            <person name="Southam G."/>
            <person name="Wanger G."/>
            <person name="Pratt L.M."/>
            <person name="Andersen G.L."/>
            <person name="Hazen T.C."/>
            <person name="Brockman F.J."/>
            <person name="Arkin A.P."/>
            <person name="Onstott T.C."/>
        </authorList>
    </citation>
    <scope>NUCLEOTIDE SEQUENCE [LARGE SCALE GENOMIC DNA]</scope>
    <source>
        <strain evidence="8 9">MP104C</strain>
    </source>
</reference>
<feature type="compositionally biased region" description="Basic residues" evidence="5">
    <location>
        <begin position="1"/>
        <end position="12"/>
    </location>
</feature>
<dbReference type="Pfam" id="PF04893">
    <property type="entry name" value="Yip1"/>
    <property type="match status" value="1"/>
</dbReference>
<dbReference type="STRING" id="477974.Daud_1105"/>
<feature type="transmembrane region" description="Helical" evidence="6">
    <location>
        <begin position="84"/>
        <end position="103"/>
    </location>
</feature>
<evidence type="ECO:0000256" key="5">
    <source>
        <dbReference type="SAM" id="MobiDB-lite"/>
    </source>
</evidence>
<evidence type="ECO:0000256" key="4">
    <source>
        <dbReference type="ARBA" id="ARBA00023136"/>
    </source>
</evidence>
<evidence type="ECO:0000256" key="2">
    <source>
        <dbReference type="ARBA" id="ARBA00022692"/>
    </source>
</evidence>
<reference evidence="9" key="1">
    <citation type="submission" date="2007-10" db="EMBL/GenBank/DDBJ databases">
        <title>Complete sequence of chromosome of Desulforudis audaxviator MP104C.</title>
        <authorList>
            <person name="Copeland A."/>
            <person name="Lucas S."/>
            <person name="Lapidus A."/>
            <person name="Barry K."/>
            <person name="Glavina del Rio T."/>
            <person name="Dalin E."/>
            <person name="Tice H."/>
            <person name="Bruce D."/>
            <person name="Pitluck S."/>
            <person name="Lowry S.R."/>
            <person name="Larimer F."/>
            <person name="Land M.L."/>
            <person name="Hauser L."/>
            <person name="Kyrpides N."/>
            <person name="Ivanova N.N."/>
            <person name="Richardson P."/>
        </authorList>
    </citation>
    <scope>NUCLEOTIDE SEQUENCE [LARGE SCALE GENOMIC DNA]</scope>
    <source>
        <strain evidence="9">MP104C</strain>
    </source>
</reference>
<feature type="transmembrane region" description="Helical" evidence="6">
    <location>
        <begin position="230"/>
        <end position="250"/>
    </location>
</feature>